<proteinExistence type="predicted"/>
<organism evidence="1 2">
    <name type="scientific">Plasmodium yoelii yoelii</name>
    <dbReference type="NCBI Taxonomy" id="73239"/>
    <lineage>
        <taxon>Eukaryota</taxon>
        <taxon>Sar</taxon>
        <taxon>Alveolata</taxon>
        <taxon>Apicomplexa</taxon>
        <taxon>Aconoidasida</taxon>
        <taxon>Haemosporida</taxon>
        <taxon>Plasmodiidae</taxon>
        <taxon>Plasmodium</taxon>
        <taxon>Plasmodium (Vinckeia)</taxon>
    </lineage>
</organism>
<evidence type="ECO:0000313" key="1">
    <source>
        <dbReference type="EMBL" id="EAA16816.1"/>
    </source>
</evidence>
<sequence>MFSEFYLLAFEAKLFDNKVSMVLNRLFPFK</sequence>
<gene>
    <name evidence="1" type="ORF">PY04877</name>
</gene>
<dbReference type="EMBL" id="AABL01001508">
    <property type="protein sequence ID" value="EAA16816.1"/>
    <property type="molecule type" value="Genomic_DNA"/>
</dbReference>
<accession>Q7RF34</accession>
<dbReference type="Proteomes" id="UP000008553">
    <property type="component" value="Unassembled WGS sequence"/>
</dbReference>
<reference evidence="1 2" key="1">
    <citation type="journal article" date="2002" name="Nature">
        <title>Genome sequence and comparative analysis of the model rodent malaria parasite Plasmodium yoelii yoelii.</title>
        <authorList>
            <person name="Carlton J.M."/>
            <person name="Angiuoli S.V."/>
            <person name="Suh B.B."/>
            <person name="Kooij T.W."/>
            <person name="Pertea M."/>
            <person name="Silva J.C."/>
            <person name="Ermolaeva M.D."/>
            <person name="Allen J.E."/>
            <person name="Selengut J.D."/>
            <person name="Koo H.L."/>
            <person name="Peterson J.D."/>
            <person name="Pop M."/>
            <person name="Kosack D.S."/>
            <person name="Shumway M.F."/>
            <person name="Bidwell S.L."/>
            <person name="Shallom S.J."/>
            <person name="van Aken S.E."/>
            <person name="Riedmuller S.B."/>
            <person name="Feldblyum T.V."/>
            <person name="Cho J.K."/>
            <person name="Quackenbush J."/>
            <person name="Sedegah M."/>
            <person name="Shoaibi A."/>
            <person name="Cummings L.M."/>
            <person name="Florens L."/>
            <person name="Yates J.R."/>
            <person name="Raine J.D."/>
            <person name="Sinden R.E."/>
            <person name="Harris M.A."/>
            <person name="Cunningham D.A."/>
            <person name="Preiser P.R."/>
            <person name="Bergman L.W."/>
            <person name="Vaidya A.B."/>
            <person name="van Lin L.H."/>
            <person name="Janse C.J."/>
            <person name="Waters A.P."/>
            <person name="Smith H.O."/>
            <person name="White O.R."/>
            <person name="Salzberg S.L."/>
            <person name="Venter J.C."/>
            <person name="Fraser C.M."/>
            <person name="Hoffman S.L."/>
            <person name="Gardner M.J."/>
            <person name="Carucci D.J."/>
        </authorList>
    </citation>
    <scope>NUCLEOTIDE SEQUENCE [LARGE SCALE GENOMIC DNA]</scope>
    <source>
        <strain evidence="1 2">17XNL</strain>
    </source>
</reference>
<keyword evidence="2" id="KW-1185">Reference proteome</keyword>
<dbReference type="InParanoid" id="Q7RF34"/>
<evidence type="ECO:0000313" key="2">
    <source>
        <dbReference type="Proteomes" id="UP000008553"/>
    </source>
</evidence>
<feature type="non-terminal residue" evidence="1">
    <location>
        <position position="30"/>
    </location>
</feature>
<dbReference type="PaxDb" id="73239-Q7RF34"/>
<protein>
    <submittedName>
        <fullName evidence="1">Uncharacterized protein</fullName>
    </submittedName>
</protein>
<comment type="caution">
    <text evidence="1">The sequence shown here is derived from an EMBL/GenBank/DDBJ whole genome shotgun (WGS) entry which is preliminary data.</text>
</comment>
<name>Q7RF34_PLAYO</name>
<dbReference type="AlphaFoldDB" id="Q7RF34"/>